<evidence type="ECO:0000256" key="3">
    <source>
        <dbReference type="ARBA" id="ARBA00022692"/>
    </source>
</evidence>
<dbReference type="PROSITE" id="PS50850">
    <property type="entry name" value="MFS"/>
    <property type="match status" value="1"/>
</dbReference>
<sequence length="484" mass="53984">MSSADEKSLPGDADVKLAPLEIDAAVERRVVRKLDMTVLIAFAMVFGINYLDKIGLSYAAIFGMKKDLALVKQDYSWTASIFYFGQAASEFVCLYLLHKLPIRSFVAVSIVVWAIVVACQAATKNFTDMMIVRFFLGFTEGAVAPAFVLMTSFFYRKREQPIRIAVFVSFNALAQIVGALLLYGCGSIKGGALKGWRISFLICAALTILIGIYFFIFVPKSPGQAWFLTPEEREVAVARVAQERASLAHSNVDWRQIRQTLLDIRFYLVFLWAFFVCITSVVTFGSIVINGFGFTPFKTLLVGLPGPAIQLLTIWIGAGALYFMPNARGWTQMALTLIPLTGVALMRGLPYHTKWGLTAGYWLATCNSSVYVVNMSLIASNTKGHTRKTMFSLVYFLGYCVGCIAGPQLFLSYEAPLYRTAMNTIIGMYCAYLASMFLYREICRRENNRRDKLAAEGVEEAKPRLATHESNDTDIDDLAFRFVL</sequence>
<gene>
    <name evidence="8" type="primary">FGENESH: predicted gene_17.126</name>
    <name evidence="9" type="ORF">AAT19DRAFT_11676</name>
    <name evidence="8" type="ORF">BN2166_0072680</name>
</gene>
<organism evidence="8 10">
    <name type="scientific">Rhodotorula toruloides</name>
    <name type="common">Yeast</name>
    <name type="synonym">Rhodosporidium toruloides</name>
    <dbReference type="NCBI Taxonomy" id="5286"/>
    <lineage>
        <taxon>Eukaryota</taxon>
        <taxon>Fungi</taxon>
        <taxon>Dikarya</taxon>
        <taxon>Basidiomycota</taxon>
        <taxon>Pucciniomycotina</taxon>
        <taxon>Microbotryomycetes</taxon>
        <taxon>Sporidiobolales</taxon>
        <taxon>Sporidiobolaceae</taxon>
        <taxon>Rhodotorula</taxon>
    </lineage>
</organism>
<dbReference type="OrthoDB" id="6730379at2759"/>
<dbReference type="Proteomes" id="UP000239560">
    <property type="component" value="Unassembled WGS sequence"/>
</dbReference>
<feature type="transmembrane region" description="Helical" evidence="6">
    <location>
        <begin position="330"/>
        <end position="349"/>
    </location>
</feature>
<evidence type="ECO:0000256" key="5">
    <source>
        <dbReference type="ARBA" id="ARBA00023136"/>
    </source>
</evidence>
<feature type="transmembrane region" description="Helical" evidence="6">
    <location>
        <begin position="417"/>
        <end position="439"/>
    </location>
</feature>
<feature type="domain" description="Major facilitator superfamily (MFS) profile" evidence="7">
    <location>
        <begin position="38"/>
        <end position="484"/>
    </location>
</feature>
<dbReference type="OMA" id="AWTEDDA"/>
<reference evidence="9 11" key="2">
    <citation type="journal article" date="2018" name="Elife">
        <title>Functional genomics of lipid metabolism in the oleaginous yeast Rhodosporidium toruloides.</title>
        <authorList>
            <person name="Coradetti S.T."/>
            <person name="Pinel D."/>
            <person name="Geiselman G."/>
            <person name="Ito M."/>
            <person name="Mondo S."/>
            <person name="Reilly M.C."/>
            <person name="Cheng Y.F."/>
            <person name="Bauer S."/>
            <person name="Grigoriev I."/>
            <person name="Gladden J.M."/>
            <person name="Simmons B.A."/>
            <person name="Brem R."/>
            <person name="Arkin A.P."/>
            <person name="Skerker J.M."/>
        </authorList>
    </citation>
    <scope>NUCLEOTIDE SEQUENCE [LARGE SCALE GENOMIC DNA]</scope>
    <source>
        <strain evidence="9 11">NBRC 0880</strain>
    </source>
</reference>
<feature type="transmembrane region" description="Helical" evidence="6">
    <location>
        <begin position="104"/>
        <end position="123"/>
    </location>
</feature>
<dbReference type="PANTHER" id="PTHR43791">
    <property type="entry name" value="PERMEASE-RELATED"/>
    <property type="match status" value="1"/>
</dbReference>
<evidence type="ECO:0000313" key="11">
    <source>
        <dbReference type="Proteomes" id="UP000239560"/>
    </source>
</evidence>
<dbReference type="EMBL" id="CWKI01000017">
    <property type="protein sequence ID" value="CTR11407.1"/>
    <property type="molecule type" value="Genomic_DNA"/>
</dbReference>
<evidence type="ECO:0000256" key="2">
    <source>
        <dbReference type="ARBA" id="ARBA00022448"/>
    </source>
</evidence>
<keyword evidence="4 6" id="KW-1133">Transmembrane helix</keyword>
<feature type="transmembrane region" description="Helical" evidence="6">
    <location>
        <begin position="391"/>
        <end position="411"/>
    </location>
</feature>
<dbReference type="PANTHER" id="PTHR43791:SF103">
    <property type="entry name" value="MAJOR FACILITATOR SUPERFAMILY (MFS) PROFILE DOMAIN-CONTAINING PROTEIN-RELATED"/>
    <property type="match status" value="1"/>
</dbReference>
<feature type="transmembrane region" description="Helical" evidence="6">
    <location>
        <begin position="361"/>
        <end position="379"/>
    </location>
</feature>
<feature type="transmembrane region" description="Helical" evidence="6">
    <location>
        <begin position="301"/>
        <end position="323"/>
    </location>
</feature>
<keyword evidence="3 6" id="KW-0812">Transmembrane</keyword>
<dbReference type="EMBL" id="LCTV02000017">
    <property type="protein sequence ID" value="PRQ70023.1"/>
    <property type="molecule type" value="Genomic_DNA"/>
</dbReference>
<feature type="transmembrane region" description="Helical" evidence="6">
    <location>
        <begin position="38"/>
        <end position="63"/>
    </location>
</feature>
<reference evidence="8 10" key="1">
    <citation type="submission" date="2015-07" db="EMBL/GenBank/DDBJ databases">
        <authorList>
            <person name="Cajimat M.N.B."/>
            <person name="Milazzo M.L."/>
            <person name="Fulhorst C.F."/>
        </authorList>
    </citation>
    <scope>NUCLEOTIDE SEQUENCE [LARGE SCALE GENOMIC DNA]</scope>
    <source>
        <strain evidence="8">Single colony</strain>
    </source>
</reference>
<evidence type="ECO:0000313" key="9">
    <source>
        <dbReference type="EMBL" id="PRQ70023.1"/>
    </source>
</evidence>
<comment type="subcellular location">
    <subcellularLocation>
        <location evidence="1">Membrane</location>
        <topology evidence="1">Multi-pass membrane protein</topology>
    </subcellularLocation>
</comment>
<keyword evidence="10" id="KW-1185">Reference proteome</keyword>
<protein>
    <submittedName>
        <fullName evidence="8">BY PROTMAP: gi|472584490|gb|EMS22084.1| major facilitator superfamily protein [Rhodosporidium toruloides NP11] gi|647395169|emb|CDR36393.1| RHTO0S02e01552g1_1 [Rhodosporidium toruloides]</fullName>
    </submittedName>
    <submittedName>
        <fullName evidence="9">Pantothenate transporter</fullName>
    </submittedName>
</protein>
<feature type="transmembrane region" description="Helical" evidence="6">
    <location>
        <begin position="196"/>
        <end position="218"/>
    </location>
</feature>
<proteinExistence type="predicted"/>
<evidence type="ECO:0000256" key="4">
    <source>
        <dbReference type="ARBA" id="ARBA00022989"/>
    </source>
</evidence>
<dbReference type="AlphaFoldDB" id="A0A0K3CRS1"/>
<dbReference type="InterPro" id="IPR011701">
    <property type="entry name" value="MFS"/>
</dbReference>
<feature type="transmembrane region" description="Helical" evidence="6">
    <location>
        <begin position="266"/>
        <end position="289"/>
    </location>
</feature>
<dbReference type="GO" id="GO:0016020">
    <property type="term" value="C:membrane"/>
    <property type="evidence" value="ECO:0007669"/>
    <property type="project" value="UniProtKB-SubCell"/>
</dbReference>
<evidence type="ECO:0000313" key="8">
    <source>
        <dbReference type="EMBL" id="CTR11407.1"/>
    </source>
</evidence>
<name>A0A0K3CRS1_RHOTO</name>
<dbReference type="Proteomes" id="UP000199069">
    <property type="component" value="Unassembled WGS sequence"/>
</dbReference>
<feature type="transmembrane region" description="Helical" evidence="6">
    <location>
        <begin position="135"/>
        <end position="155"/>
    </location>
</feature>
<dbReference type="STRING" id="5286.A0A0K3CRS1"/>
<keyword evidence="5 6" id="KW-0472">Membrane</keyword>
<evidence type="ECO:0000259" key="7">
    <source>
        <dbReference type="PROSITE" id="PS50850"/>
    </source>
</evidence>
<dbReference type="SUPFAM" id="SSF103473">
    <property type="entry name" value="MFS general substrate transporter"/>
    <property type="match status" value="1"/>
</dbReference>
<keyword evidence="2" id="KW-0813">Transport</keyword>
<evidence type="ECO:0000256" key="6">
    <source>
        <dbReference type="SAM" id="Phobius"/>
    </source>
</evidence>
<evidence type="ECO:0000256" key="1">
    <source>
        <dbReference type="ARBA" id="ARBA00004141"/>
    </source>
</evidence>
<dbReference type="Pfam" id="PF07690">
    <property type="entry name" value="MFS_1"/>
    <property type="match status" value="1"/>
</dbReference>
<feature type="transmembrane region" description="Helical" evidence="6">
    <location>
        <begin position="162"/>
        <end position="184"/>
    </location>
</feature>
<evidence type="ECO:0000313" key="10">
    <source>
        <dbReference type="Proteomes" id="UP000199069"/>
    </source>
</evidence>
<dbReference type="GO" id="GO:0022857">
    <property type="term" value="F:transmembrane transporter activity"/>
    <property type="evidence" value="ECO:0007669"/>
    <property type="project" value="InterPro"/>
</dbReference>
<dbReference type="InterPro" id="IPR036259">
    <property type="entry name" value="MFS_trans_sf"/>
</dbReference>
<feature type="transmembrane region" description="Helical" evidence="6">
    <location>
        <begin position="75"/>
        <end position="97"/>
    </location>
</feature>
<dbReference type="InterPro" id="IPR020846">
    <property type="entry name" value="MFS_dom"/>
</dbReference>
<dbReference type="Gene3D" id="1.20.1250.20">
    <property type="entry name" value="MFS general substrate transporter like domains"/>
    <property type="match status" value="1"/>
</dbReference>
<accession>A0A0K3CRS1</accession>